<dbReference type="GO" id="GO:0004553">
    <property type="term" value="F:hydrolase activity, hydrolyzing O-glycosyl compounds"/>
    <property type="evidence" value="ECO:0007669"/>
    <property type="project" value="InterPro"/>
</dbReference>
<dbReference type="EMBL" id="JACHBG010000003">
    <property type="protein sequence ID" value="MBB6484823.1"/>
    <property type="molecule type" value="Genomic_DNA"/>
</dbReference>
<dbReference type="InterPro" id="IPR006775">
    <property type="entry name" value="GH116_catalytic"/>
</dbReference>
<feature type="domain" description="Glycosyl-hydrolase family 116 catalytic region" evidence="2">
    <location>
        <begin position="470"/>
        <end position="777"/>
    </location>
</feature>
<dbReference type="Pfam" id="PF04685">
    <property type="entry name" value="DUF608"/>
    <property type="match status" value="1"/>
</dbReference>
<evidence type="ECO:0000259" key="2">
    <source>
        <dbReference type="Pfam" id="PF04685"/>
    </source>
</evidence>
<dbReference type="AlphaFoldDB" id="A0A7X0MDC1"/>
<dbReference type="RefSeq" id="WP_246806261.1">
    <property type="nucleotide sequence ID" value="NZ_JACHBG010000003.1"/>
</dbReference>
<proteinExistence type="predicted"/>
<evidence type="ECO:0000259" key="3">
    <source>
        <dbReference type="Pfam" id="PF12215"/>
    </source>
</evidence>
<evidence type="ECO:0000256" key="1">
    <source>
        <dbReference type="SAM" id="MobiDB-lite"/>
    </source>
</evidence>
<feature type="region of interest" description="Disordered" evidence="1">
    <location>
        <begin position="260"/>
        <end position="286"/>
    </location>
</feature>
<evidence type="ECO:0000313" key="4">
    <source>
        <dbReference type="EMBL" id="MBB6484823.1"/>
    </source>
</evidence>
<comment type="caution">
    <text evidence="4">The sequence shown here is derived from an EMBL/GenBank/DDBJ whole genome shotgun (WGS) entry which is preliminary data.</text>
</comment>
<dbReference type="Proteomes" id="UP000565576">
    <property type="component" value="Unassembled WGS sequence"/>
</dbReference>
<name>A0A7X0MDC1_9HYPH</name>
<reference evidence="4 5" key="1">
    <citation type="submission" date="2020-08" db="EMBL/GenBank/DDBJ databases">
        <title>Genomic Encyclopedia of Type Strains, Phase IV (KMG-V): Genome sequencing to study the core and pangenomes of soil and plant-associated prokaryotes.</title>
        <authorList>
            <person name="Whitman W."/>
        </authorList>
    </citation>
    <scope>NUCLEOTIDE SEQUENCE [LARGE SCALE GENOMIC DNA]</scope>
    <source>
        <strain evidence="4 5">SEMIA 4060</strain>
    </source>
</reference>
<dbReference type="GO" id="GO:0005975">
    <property type="term" value="P:carbohydrate metabolic process"/>
    <property type="evidence" value="ECO:0007669"/>
    <property type="project" value="InterPro"/>
</dbReference>
<dbReference type="PANTHER" id="PTHR12654:SF0">
    <property type="entry name" value="NON-LYSOSOMAL GLUCOSYLCERAMIDASE"/>
    <property type="match status" value="1"/>
</dbReference>
<dbReference type="SUPFAM" id="SSF48208">
    <property type="entry name" value="Six-hairpin glycosidases"/>
    <property type="match status" value="1"/>
</dbReference>
<protein>
    <submittedName>
        <fullName evidence="4">Uncharacterized protein (DUF608 family)</fullName>
    </submittedName>
</protein>
<accession>A0A7X0MDC1</accession>
<dbReference type="InterPro" id="IPR008928">
    <property type="entry name" value="6-hairpin_glycosidase_sf"/>
</dbReference>
<dbReference type="InterPro" id="IPR024462">
    <property type="entry name" value="GH116_N"/>
</dbReference>
<evidence type="ECO:0000313" key="5">
    <source>
        <dbReference type="Proteomes" id="UP000565576"/>
    </source>
</evidence>
<feature type="domain" description="Glycosyl-hydrolase family 116 N-terminal" evidence="3">
    <location>
        <begin position="24"/>
        <end position="351"/>
    </location>
</feature>
<gene>
    <name evidence="4" type="ORF">GGD46_002101</name>
</gene>
<dbReference type="InterPro" id="IPR052566">
    <property type="entry name" value="Non-lysos_glucosylceramidase"/>
</dbReference>
<dbReference type="PANTHER" id="PTHR12654">
    <property type="entry name" value="BILE ACID BETA-GLUCOSIDASE-RELATED"/>
    <property type="match status" value="1"/>
</dbReference>
<organism evidence="4 5">
    <name type="scientific">Rhizobium lusitanum</name>
    <dbReference type="NCBI Taxonomy" id="293958"/>
    <lineage>
        <taxon>Bacteria</taxon>
        <taxon>Pseudomonadati</taxon>
        <taxon>Pseudomonadota</taxon>
        <taxon>Alphaproteobacteria</taxon>
        <taxon>Hyphomicrobiales</taxon>
        <taxon>Rhizobiaceae</taxon>
        <taxon>Rhizobium/Agrobacterium group</taxon>
        <taxon>Rhizobium</taxon>
    </lineage>
</organism>
<dbReference type="Gene3D" id="1.50.10.10">
    <property type="match status" value="1"/>
</dbReference>
<dbReference type="InterPro" id="IPR012341">
    <property type="entry name" value="6hp_glycosidase-like_sf"/>
</dbReference>
<sequence length="864" mass="95535">MMWDDLASIEPRFAYQGERTRYIAFPLGGIGSGGFSISGSGRLIDWSIRNRPALQGYNGYSHFAIKAEKDGTLVDARVLNGPYDLNPSGAPGIRKMFDGFGHGANRQTLVGVPHFSKVDFYGRFPIADLVFSDEHFPGGVRMTALSPFIPHNDRDSSMPVAMFEFEIVNDTADALTYTLAGTLGNYGANSGTHSFRQQDGISSLHLTSSDKGLPPTQRGDLTIATDAEDVDHTDHHYRGQWFDDLAVYWKEFARPGRLPKRHYDEPRTSKHMSQQPEHGTLGARVTVPPGGRKAVRFVISWNFPEGDVYWAYRDKPDGIIPERQTPSWKNYYATQWPGSNASASDALKRWDALAAATTSFRDGLFDTTLPAEVKDAASATLALLRTATCIRLENGELWAWEGQHTNDGSCEGSCTHVWNYQQALAHLFPAIERTLRETEFTYNQLPTGGLTFRQKLPLGSSFDIIGPCADGHFGAIVKTYRDWKLSGDTDWLRRYWPNVKRAIEYAWSPANPDRWDPDATGILSGRQHQTLDMELFGPNSWLGTIYVAALLATSEMAAALGDTDLSEKTARMGKAGAAYIDDALFNGRWFIQKIDLSDKGVLIPFDVGRAAGVLADGFMETYWSEEFSELKYQMGEGCISDQILGQWHAEVAGIGGFLDAGKVQTALSSVHANNFRPTLRDHFNPCRNYAFEDEAGLLIATYPEGIRQPMVAAPYAEEVWTGIEYMSASHMIMHGLIKEGLDIVRGARDRHDGSKRNPWNDIECGSYYARSMSAWQLVNAFSGLQADMVSGRVTFKPKVDGDYRLFWSAGTGFGTLTRRSGTVSLNVLGGSLDIGEIAVGDHIRQLGDRRHIAAGQSIEIGAMG</sequence>
<dbReference type="Pfam" id="PF12215">
    <property type="entry name" value="Glyco_hydr_116N"/>
    <property type="match status" value="1"/>
</dbReference>